<dbReference type="PANTHER" id="PTHR23065:SF15">
    <property type="entry name" value="AT02057P"/>
    <property type="match status" value="1"/>
</dbReference>
<keyword evidence="3" id="KW-1185">Reference proteome</keyword>
<comment type="caution">
    <text evidence="2">The sequence shown here is derived from an EMBL/GenBank/DDBJ whole genome shotgun (WGS) entry which is preliminary data.</text>
</comment>
<accession>A0A3S5CRF5</accession>
<gene>
    <name evidence="2" type="ORF">PXEA_LOCUS35517</name>
</gene>
<keyword evidence="1" id="KW-1133">Transmembrane helix</keyword>
<dbReference type="InterPro" id="IPR027267">
    <property type="entry name" value="AH/BAR_dom_sf"/>
</dbReference>
<protein>
    <recommendedName>
        <fullName evidence="4">F-BAR domain-containing protein</fullName>
    </recommendedName>
</protein>
<name>A0A3S5CRF5_9PLAT</name>
<reference evidence="2" key="1">
    <citation type="submission" date="2018-11" db="EMBL/GenBank/DDBJ databases">
        <authorList>
            <consortium name="Pathogen Informatics"/>
        </authorList>
    </citation>
    <scope>NUCLEOTIDE SEQUENCE</scope>
</reference>
<evidence type="ECO:0000313" key="3">
    <source>
        <dbReference type="Proteomes" id="UP000784294"/>
    </source>
</evidence>
<dbReference type="SUPFAM" id="SSF103657">
    <property type="entry name" value="BAR/IMD domain-like"/>
    <property type="match status" value="1"/>
</dbReference>
<dbReference type="EMBL" id="CAAALY010272472">
    <property type="protein sequence ID" value="VEL42077.1"/>
    <property type="molecule type" value="Genomic_DNA"/>
</dbReference>
<dbReference type="AlphaFoldDB" id="A0A3S5CRF5"/>
<proteinExistence type="predicted"/>
<evidence type="ECO:0000256" key="1">
    <source>
        <dbReference type="SAM" id="Phobius"/>
    </source>
</evidence>
<organism evidence="2 3">
    <name type="scientific">Protopolystoma xenopodis</name>
    <dbReference type="NCBI Taxonomy" id="117903"/>
    <lineage>
        <taxon>Eukaryota</taxon>
        <taxon>Metazoa</taxon>
        <taxon>Spiralia</taxon>
        <taxon>Lophotrochozoa</taxon>
        <taxon>Platyhelminthes</taxon>
        <taxon>Monogenea</taxon>
        <taxon>Polyopisthocotylea</taxon>
        <taxon>Polystomatidea</taxon>
        <taxon>Polystomatidae</taxon>
        <taxon>Protopolystoma</taxon>
    </lineage>
</organism>
<dbReference type="GO" id="GO:0005886">
    <property type="term" value="C:plasma membrane"/>
    <property type="evidence" value="ECO:0007669"/>
    <property type="project" value="TreeGrafter"/>
</dbReference>
<keyword evidence="1" id="KW-0472">Membrane</keyword>
<dbReference type="PANTHER" id="PTHR23065">
    <property type="entry name" value="PROLINE-SERINE-THREONINE PHOSPHATASE INTERACTING PROTEIN 1"/>
    <property type="match status" value="1"/>
</dbReference>
<sequence>MTCNEASAIQLTKSKENYHARYGEYTRLRRNDVNARDVEKAEAKLKKAQVDYKYSVEKYNNLRNQFVSKMDVSCLNFQVCLFKYLWAAFVIHNFGLFFIT</sequence>
<dbReference type="Gene3D" id="1.20.1270.60">
    <property type="entry name" value="Arfaptin homology (AH) domain/BAR domain"/>
    <property type="match status" value="1"/>
</dbReference>
<dbReference type="GO" id="GO:0005737">
    <property type="term" value="C:cytoplasm"/>
    <property type="evidence" value="ECO:0007669"/>
    <property type="project" value="TreeGrafter"/>
</dbReference>
<dbReference type="Proteomes" id="UP000784294">
    <property type="component" value="Unassembled WGS sequence"/>
</dbReference>
<evidence type="ECO:0000313" key="2">
    <source>
        <dbReference type="EMBL" id="VEL42077.1"/>
    </source>
</evidence>
<evidence type="ECO:0008006" key="4">
    <source>
        <dbReference type="Google" id="ProtNLM"/>
    </source>
</evidence>
<keyword evidence="1" id="KW-0812">Transmembrane</keyword>
<dbReference type="OrthoDB" id="5593455at2759"/>
<feature type="transmembrane region" description="Helical" evidence="1">
    <location>
        <begin position="81"/>
        <end position="99"/>
    </location>
</feature>